<sequence>MDGMPSQNNVQQLVHKSYVQAALRRRQHEKYLSQLSSPFVKREEIAIQIPKEEYAAGIAVCKNHLHDKIILAK</sequence>
<proteinExistence type="predicted"/>
<accession>A0AA86T1E3</accession>
<protein>
    <submittedName>
        <fullName evidence="1">Uncharacterized protein</fullName>
    </submittedName>
</protein>
<evidence type="ECO:0000313" key="2">
    <source>
        <dbReference type="Proteomes" id="UP001189624"/>
    </source>
</evidence>
<reference evidence="1" key="1">
    <citation type="submission" date="2023-10" db="EMBL/GenBank/DDBJ databases">
        <authorList>
            <person name="Domelevo Entfellner J.-B."/>
        </authorList>
    </citation>
    <scope>NUCLEOTIDE SEQUENCE</scope>
</reference>
<gene>
    <name evidence="1" type="ORF">AYBTSS11_LOCUS27001</name>
</gene>
<keyword evidence="2" id="KW-1185">Reference proteome</keyword>
<feature type="non-terminal residue" evidence="1">
    <location>
        <position position="73"/>
    </location>
</feature>
<name>A0AA86T1E3_9FABA</name>
<dbReference type="AlphaFoldDB" id="A0AA86T1E3"/>
<evidence type="ECO:0000313" key="1">
    <source>
        <dbReference type="EMBL" id="CAJ1974914.1"/>
    </source>
</evidence>
<dbReference type="EMBL" id="OY731406">
    <property type="protein sequence ID" value="CAJ1974914.1"/>
    <property type="molecule type" value="Genomic_DNA"/>
</dbReference>
<dbReference type="Proteomes" id="UP001189624">
    <property type="component" value="Chromosome 9"/>
</dbReference>
<organism evidence="1 2">
    <name type="scientific">Sphenostylis stenocarpa</name>
    <dbReference type="NCBI Taxonomy" id="92480"/>
    <lineage>
        <taxon>Eukaryota</taxon>
        <taxon>Viridiplantae</taxon>
        <taxon>Streptophyta</taxon>
        <taxon>Embryophyta</taxon>
        <taxon>Tracheophyta</taxon>
        <taxon>Spermatophyta</taxon>
        <taxon>Magnoliopsida</taxon>
        <taxon>eudicotyledons</taxon>
        <taxon>Gunneridae</taxon>
        <taxon>Pentapetalae</taxon>
        <taxon>rosids</taxon>
        <taxon>fabids</taxon>
        <taxon>Fabales</taxon>
        <taxon>Fabaceae</taxon>
        <taxon>Papilionoideae</taxon>
        <taxon>50 kb inversion clade</taxon>
        <taxon>NPAAA clade</taxon>
        <taxon>indigoferoid/millettioid clade</taxon>
        <taxon>Phaseoleae</taxon>
        <taxon>Sphenostylis</taxon>
    </lineage>
</organism>
<dbReference type="Gramene" id="rna-AYBTSS11_LOCUS27001">
    <property type="protein sequence ID" value="CAJ1974914.1"/>
    <property type="gene ID" value="gene-AYBTSS11_LOCUS27001"/>
</dbReference>